<dbReference type="OrthoDB" id="1451965at2"/>
<organism evidence="1 2">
    <name type="scientific">Chryseobacterium oncorhynchi</name>
    <dbReference type="NCBI Taxonomy" id="741074"/>
    <lineage>
        <taxon>Bacteria</taxon>
        <taxon>Pseudomonadati</taxon>
        <taxon>Bacteroidota</taxon>
        <taxon>Flavobacteriia</taxon>
        <taxon>Flavobacteriales</taxon>
        <taxon>Weeksellaceae</taxon>
        <taxon>Chryseobacterium group</taxon>
        <taxon>Chryseobacterium</taxon>
    </lineage>
</organism>
<comment type="caution">
    <text evidence="1">The sequence shown here is derived from an EMBL/GenBank/DDBJ whole genome shotgun (WGS) entry which is preliminary data.</text>
</comment>
<name>A0A316WD05_9FLAO</name>
<evidence type="ECO:0000313" key="1">
    <source>
        <dbReference type="EMBL" id="PWN59187.1"/>
    </source>
</evidence>
<dbReference type="AlphaFoldDB" id="A0A316WD05"/>
<keyword evidence="2" id="KW-1185">Reference proteome</keyword>
<dbReference type="RefSeq" id="WP_109623992.1">
    <property type="nucleotide sequence ID" value="NZ_PPEI02000012.1"/>
</dbReference>
<evidence type="ECO:0000313" key="2">
    <source>
        <dbReference type="Proteomes" id="UP000236182"/>
    </source>
</evidence>
<evidence type="ECO:0008006" key="3">
    <source>
        <dbReference type="Google" id="ProtNLM"/>
    </source>
</evidence>
<reference evidence="1" key="1">
    <citation type="submission" date="2018-04" db="EMBL/GenBank/DDBJ databases">
        <title>Draft Genome Sequences of Chryseobacterium lactis NCTC11390T isolated from milk, Chryseobacterium oncorhynchi 701B-08T from rainbow trout, and Chryseobacterium viscerum 687B-08T from diseased fish.</title>
        <authorList>
            <person name="Jeong J.-J."/>
            <person name="Lee Y.J."/>
            <person name="Pathiraja D."/>
            <person name="Park B."/>
            <person name="Choi I.-G."/>
            <person name="Kim K.D."/>
        </authorList>
    </citation>
    <scope>NUCLEOTIDE SEQUENCE [LARGE SCALE GENOMIC DNA]</scope>
    <source>
        <strain evidence="1">701B-08</strain>
    </source>
</reference>
<proteinExistence type="predicted"/>
<accession>A0A316WD05</accession>
<gene>
    <name evidence="1" type="ORF">C1638_021510</name>
</gene>
<protein>
    <recommendedName>
        <fullName evidence="3">HTH luxR-type domain-containing protein</fullName>
    </recommendedName>
</protein>
<sequence>MNTKRRIIKFLKEGYNQKEIAEKFQELNIKPNSLSIIEKYLKEIKEAYGAKTLFHLACIMNENNELDFSNEEDV</sequence>
<dbReference type="EMBL" id="PPEI02000012">
    <property type="protein sequence ID" value="PWN59187.1"/>
    <property type="molecule type" value="Genomic_DNA"/>
</dbReference>
<dbReference type="Proteomes" id="UP000236182">
    <property type="component" value="Unassembled WGS sequence"/>
</dbReference>